<name>A0A1F8EG88_9BACT</name>
<evidence type="ECO:0000313" key="4">
    <source>
        <dbReference type="Proteomes" id="UP000177594"/>
    </source>
</evidence>
<dbReference type="Pfam" id="PF12705">
    <property type="entry name" value="PDDEXK_1"/>
    <property type="match status" value="1"/>
</dbReference>
<evidence type="ECO:0000313" key="3">
    <source>
        <dbReference type="EMBL" id="OGM99853.1"/>
    </source>
</evidence>
<gene>
    <name evidence="3" type="ORF">A2817_03155</name>
</gene>
<keyword evidence="1" id="KW-1133">Transmembrane helix</keyword>
<feature type="domain" description="PD-(D/E)XK endonuclease-like" evidence="2">
    <location>
        <begin position="125"/>
        <end position="253"/>
    </location>
</feature>
<evidence type="ECO:0000256" key="1">
    <source>
        <dbReference type="SAM" id="Phobius"/>
    </source>
</evidence>
<evidence type="ECO:0000259" key="2">
    <source>
        <dbReference type="Pfam" id="PF12705"/>
    </source>
</evidence>
<dbReference type="Proteomes" id="UP000177594">
    <property type="component" value="Unassembled WGS sequence"/>
</dbReference>
<organism evidence="3 4">
    <name type="scientific">Candidatus Yanofskybacteria bacterium RIFCSPHIGHO2_01_FULL_39_8b</name>
    <dbReference type="NCBI Taxonomy" id="1802659"/>
    <lineage>
        <taxon>Bacteria</taxon>
        <taxon>Candidatus Yanofskyibacteriota</taxon>
    </lineage>
</organism>
<sequence length="268" mass="31206">MPIENSPQERDYYFFIILFIIKFNMSKLLSTLKISRSGLKLFLDCPRCFWLDLHYKIKRPPGYPYTLSAAVDYLVKREFDKYRVEGTLPPVLINFGIKDAKLYNGDNLAEWRNNFKGIAYWDETLNAILYGAVDDVLEFKDGSLAVVDYKSSGSREITIYDDYQKQMDVYNYILQQKGHETYPEAFFVFYQVIKEGEDGFQNALKFREEVKPVKVNKEWVGPAFEAAVQLARQDTPPSESGNAQKHCDHCHYVQMASQHKIIQDDLNI</sequence>
<keyword evidence="1" id="KW-0812">Transmembrane</keyword>
<dbReference type="EMBL" id="MGIZ01000008">
    <property type="protein sequence ID" value="OGM99853.1"/>
    <property type="molecule type" value="Genomic_DNA"/>
</dbReference>
<dbReference type="InterPro" id="IPR011335">
    <property type="entry name" value="Restrct_endonuc-II-like"/>
</dbReference>
<dbReference type="InterPro" id="IPR011604">
    <property type="entry name" value="PDDEXK-like_dom_sf"/>
</dbReference>
<keyword evidence="1" id="KW-0472">Membrane</keyword>
<dbReference type="InterPro" id="IPR038726">
    <property type="entry name" value="PDDEXK_AddAB-type"/>
</dbReference>
<protein>
    <recommendedName>
        <fullName evidence="2">PD-(D/E)XK endonuclease-like domain-containing protein</fullName>
    </recommendedName>
</protein>
<proteinExistence type="predicted"/>
<accession>A0A1F8EG88</accession>
<comment type="caution">
    <text evidence="3">The sequence shown here is derived from an EMBL/GenBank/DDBJ whole genome shotgun (WGS) entry which is preliminary data.</text>
</comment>
<dbReference type="AlphaFoldDB" id="A0A1F8EG88"/>
<reference evidence="3 4" key="1">
    <citation type="journal article" date="2016" name="Nat. Commun.">
        <title>Thousands of microbial genomes shed light on interconnected biogeochemical processes in an aquifer system.</title>
        <authorList>
            <person name="Anantharaman K."/>
            <person name="Brown C.T."/>
            <person name="Hug L.A."/>
            <person name="Sharon I."/>
            <person name="Castelle C.J."/>
            <person name="Probst A.J."/>
            <person name="Thomas B.C."/>
            <person name="Singh A."/>
            <person name="Wilkins M.J."/>
            <person name="Karaoz U."/>
            <person name="Brodie E.L."/>
            <person name="Williams K.H."/>
            <person name="Hubbard S.S."/>
            <person name="Banfield J.F."/>
        </authorList>
    </citation>
    <scope>NUCLEOTIDE SEQUENCE [LARGE SCALE GENOMIC DNA]</scope>
</reference>
<dbReference type="SUPFAM" id="SSF52980">
    <property type="entry name" value="Restriction endonuclease-like"/>
    <property type="match status" value="1"/>
</dbReference>
<feature type="transmembrane region" description="Helical" evidence="1">
    <location>
        <begin position="12"/>
        <end position="30"/>
    </location>
</feature>
<dbReference type="Gene3D" id="3.90.320.10">
    <property type="match status" value="1"/>
</dbReference>